<reference evidence="2 3" key="1">
    <citation type="submission" date="2018-08" db="EMBL/GenBank/DDBJ databases">
        <title>Genome sequence of Methylocystis hirsuta CSC1, a methanotroph able to accumulate PHAs.</title>
        <authorList>
            <person name="Bordel S."/>
            <person name="Rodriguez E."/>
            <person name="Gancedo J."/>
            <person name="Munoz R."/>
        </authorList>
    </citation>
    <scope>NUCLEOTIDE SEQUENCE [LARGE SCALE GENOMIC DNA]</scope>
    <source>
        <strain evidence="2 3">CSC1</strain>
    </source>
</reference>
<feature type="compositionally biased region" description="Basic and acidic residues" evidence="1">
    <location>
        <begin position="1"/>
        <end position="12"/>
    </location>
</feature>
<comment type="caution">
    <text evidence="2">The sequence shown here is derived from an EMBL/GenBank/DDBJ whole genome shotgun (WGS) entry which is preliminary data.</text>
</comment>
<dbReference type="EMBL" id="QWDD01000001">
    <property type="protein sequence ID" value="RNJ50594.1"/>
    <property type="molecule type" value="Genomic_DNA"/>
</dbReference>
<sequence>MVQKSEKAEHAAPHQKTPIVKTPPPLTPESAVAPVGRLSAARAAVQRFLSTELGAQEVRITKIVPVDRGSEGWSAEAEILVPNLEVKMLGLPLTQEVLEREHYALELDADLTVWSYENLKPEDG</sequence>
<dbReference type="AlphaFoldDB" id="A0A3M9XRD7"/>
<dbReference type="Proteomes" id="UP000268623">
    <property type="component" value="Unassembled WGS sequence"/>
</dbReference>
<proteinExistence type="predicted"/>
<keyword evidence="3" id="KW-1185">Reference proteome</keyword>
<evidence type="ECO:0000313" key="3">
    <source>
        <dbReference type="Proteomes" id="UP000268623"/>
    </source>
</evidence>
<organism evidence="2 3">
    <name type="scientific">Methylocystis hirsuta</name>
    <dbReference type="NCBI Taxonomy" id="369798"/>
    <lineage>
        <taxon>Bacteria</taxon>
        <taxon>Pseudomonadati</taxon>
        <taxon>Pseudomonadota</taxon>
        <taxon>Alphaproteobacteria</taxon>
        <taxon>Hyphomicrobiales</taxon>
        <taxon>Methylocystaceae</taxon>
        <taxon>Methylocystis</taxon>
    </lineage>
</organism>
<dbReference type="OrthoDB" id="8451957at2"/>
<protein>
    <submittedName>
        <fullName evidence="2">Uncharacterized protein</fullName>
    </submittedName>
</protein>
<accession>A0A3M9XRD7</accession>
<evidence type="ECO:0000256" key="1">
    <source>
        <dbReference type="SAM" id="MobiDB-lite"/>
    </source>
</evidence>
<gene>
    <name evidence="2" type="ORF">D1O30_14400</name>
</gene>
<evidence type="ECO:0000313" key="2">
    <source>
        <dbReference type="EMBL" id="RNJ50594.1"/>
    </source>
</evidence>
<name>A0A3M9XRD7_9HYPH</name>
<feature type="region of interest" description="Disordered" evidence="1">
    <location>
        <begin position="1"/>
        <end position="28"/>
    </location>
</feature>
<dbReference type="RefSeq" id="WP_123176512.1">
    <property type="nucleotide sequence ID" value="NZ_QWDD01000001.1"/>
</dbReference>